<dbReference type="GO" id="GO:1990481">
    <property type="term" value="P:mRNA pseudouridine synthesis"/>
    <property type="evidence" value="ECO:0007669"/>
    <property type="project" value="TreeGrafter"/>
</dbReference>
<name>S7TE53_9BACT</name>
<dbReference type="OrthoDB" id="9802309at2"/>
<keyword evidence="9" id="KW-1185">Reference proteome</keyword>
<evidence type="ECO:0000259" key="7">
    <source>
        <dbReference type="Pfam" id="PF16198"/>
    </source>
</evidence>
<dbReference type="HAMAP" id="MF_01080">
    <property type="entry name" value="TruB_bact"/>
    <property type="match status" value="1"/>
</dbReference>
<evidence type="ECO:0000259" key="6">
    <source>
        <dbReference type="Pfam" id="PF01509"/>
    </source>
</evidence>
<dbReference type="EC" id="5.4.99.25" evidence="5"/>
<dbReference type="NCBIfam" id="TIGR00431">
    <property type="entry name" value="TruB"/>
    <property type="match status" value="1"/>
</dbReference>
<dbReference type="GO" id="GO:0003723">
    <property type="term" value="F:RNA binding"/>
    <property type="evidence" value="ECO:0007669"/>
    <property type="project" value="InterPro"/>
</dbReference>
<evidence type="ECO:0000256" key="2">
    <source>
        <dbReference type="ARBA" id="ARBA00005642"/>
    </source>
</evidence>
<dbReference type="GO" id="GO:0031119">
    <property type="term" value="P:tRNA pseudouridine synthesis"/>
    <property type="evidence" value="ECO:0007669"/>
    <property type="project" value="UniProtKB-UniRule"/>
</dbReference>
<dbReference type="Gene3D" id="3.30.2350.10">
    <property type="entry name" value="Pseudouridine synthase"/>
    <property type="match status" value="1"/>
</dbReference>
<reference evidence="8 9" key="1">
    <citation type="journal article" date="2013" name="Genome Announc.">
        <title>Draft genome sequences for three mercury-methylating, sulfate-reducing bacteria.</title>
        <authorList>
            <person name="Brown S.D."/>
            <person name="Hurt R.A.Jr."/>
            <person name="Gilmour C.C."/>
            <person name="Elias D.A."/>
        </authorList>
    </citation>
    <scope>NUCLEOTIDE SEQUENCE [LARGE SCALE GENOMIC DNA]</scope>
    <source>
        <strain evidence="8 9">DSM 16529</strain>
    </source>
</reference>
<dbReference type="InterPro" id="IPR002501">
    <property type="entry name" value="PsdUridine_synth_N"/>
</dbReference>
<dbReference type="AlphaFoldDB" id="S7TE53"/>
<dbReference type="PANTHER" id="PTHR13767">
    <property type="entry name" value="TRNA-PSEUDOURIDINE SYNTHASE"/>
    <property type="match status" value="1"/>
</dbReference>
<evidence type="ECO:0000313" key="9">
    <source>
        <dbReference type="Proteomes" id="UP000014975"/>
    </source>
</evidence>
<dbReference type="Pfam" id="PF01509">
    <property type="entry name" value="TruB_N"/>
    <property type="match status" value="1"/>
</dbReference>
<accession>S7TE53</accession>
<dbReference type="EMBL" id="ATHI01000005">
    <property type="protein sequence ID" value="EPR34976.1"/>
    <property type="molecule type" value="Genomic_DNA"/>
</dbReference>
<dbReference type="PATRIC" id="fig|1121439.3.peg.731"/>
<dbReference type="RefSeq" id="WP_020886225.1">
    <property type="nucleotide sequence ID" value="NZ_ATHI01000005.1"/>
</dbReference>
<comment type="similarity">
    <text evidence="2 5">Belongs to the pseudouridine synthase TruB family. Type 1 subfamily.</text>
</comment>
<protein>
    <recommendedName>
        <fullName evidence="5">tRNA pseudouridine synthase B</fullName>
        <ecNumber evidence="5">5.4.99.25</ecNumber>
    </recommendedName>
    <alternativeName>
        <fullName evidence="5">tRNA pseudouridine(55) synthase</fullName>
        <shortName evidence="5">Psi55 synthase</shortName>
    </alternativeName>
    <alternativeName>
        <fullName evidence="5">tRNA pseudouridylate synthase</fullName>
    </alternativeName>
    <alternativeName>
        <fullName evidence="5">tRNA-uridine isomerase</fullName>
    </alternativeName>
</protein>
<feature type="domain" description="Pseudouridine synthase II N-terminal" evidence="6">
    <location>
        <begin position="39"/>
        <end position="185"/>
    </location>
</feature>
<dbReference type="STRING" id="1121439.dsat_2339"/>
<evidence type="ECO:0000256" key="4">
    <source>
        <dbReference type="ARBA" id="ARBA00023235"/>
    </source>
</evidence>
<keyword evidence="3 5" id="KW-0819">tRNA processing</keyword>
<dbReference type="GO" id="GO:0160148">
    <property type="term" value="F:tRNA pseudouridine(55) synthase activity"/>
    <property type="evidence" value="ECO:0007669"/>
    <property type="project" value="UniProtKB-EC"/>
</dbReference>
<dbReference type="Proteomes" id="UP000014975">
    <property type="component" value="Unassembled WGS sequence"/>
</dbReference>
<organism evidence="8 9">
    <name type="scientific">Alkalidesulfovibrio alkalitolerans DSM 16529</name>
    <dbReference type="NCBI Taxonomy" id="1121439"/>
    <lineage>
        <taxon>Bacteria</taxon>
        <taxon>Pseudomonadati</taxon>
        <taxon>Thermodesulfobacteriota</taxon>
        <taxon>Desulfovibrionia</taxon>
        <taxon>Desulfovibrionales</taxon>
        <taxon>Desulfovibrionaceae</taxon>
        <taxon>Alkalidesulfovibrio</taxon>
    </lineage>
</organism>
<feature type="active site" description="Nucleophile" evidence="5">
    <location>
        <position position="52"/>
    </location>
</feature>
<dbReference type="Pfam" id="PF16198">
    <property type="entry name" value="TruB_C_2"/>
    <property type="match status" value="1"/>
</dbReference>
<evidence type="ECO:0000313" key="8">
    <source>
        <dbReference type="EMBL" id="EPR34976.1"/>
    </source>
</evidence>
<evidence type="ECO:0000256" key="1">
    <source>
        <dbReference type="ARBA" id="ARBA00000385"/>
    </source>
</evidence>
<dbReference type="SUPFAM" id="SSF55120">
    <property type="entry name" value="Pseudouridine synthase"/>
    <property type="match status" value="1"/>
</dbReference>
<comment type="caution">
    <text evidence="8">The sequence shown here is derived from an EMBL/GenBank/DDBJ whole genome shotgun (WGS) entry which is preliminary data.</text>
</comment>
<dbReference type="CDD" id="cd02573">
    <property type="entry name" value="PseudoU_synth_EcTruB"/>
    <property type="match status" value="1"/>
</dbReference>
<comment type="catalytic activity">
    <reaction evidence="1 5">
        <text>uridine(55) in tRNA = pseudouridine(55) in tRNA</text>
        <dbReference type="Rhea" id="RHEA:42532"/>
        <dbReference type="Rhea" id="RHEA-COMP:10101"/>
        <dbReference type="Rhea" id="RHEA-COMP:10102"/>
        <dbReference type="ChEBI" id="CHEBI:65314"/>
        <dbReference type="ChEBI" id="CHEBI:65315"/>
        <dbReference type="EC" id="5.4.99.25"/>
    </reaction>
</comment>
<dbReference type="eggNOG" id="COG0130">
    <property type="taxonomic scope" value="Bacteria"/>
</dbReference>
<dbReference type="InterPro" id="IPR020103">
    <property type="entry name" value="PsdUridine_synth_cat_dom_sf"/>
</dbReference>
<gene>
    <name evidence="5" type="primary">truB</name>
    <name evidence="8" type="ORF">dsat_2339</name>
</gene>
<evidence type="ECO:0000256" key="5">
    <source>
        <dbReference type="HAMAP-Rule" id="MF_01080"/>
    </source>
</evidence>
<sequence>MSVPRGLREPYPLPQLDGVLVLDKPVGPTSTHCLNAIKRLGQKKIGHAGTLDPLASGVLVVLLGQATKIATFLSGAVKTYRGALRFGLTTDTYDNTGQVLTEADWRGLDPEAVRKAVLDWTAETVQEVPAYSAAKHQGKPLYALARAGQEVPVKTKEITVFGAEALDIALPETEFRVTCSAGTYVRSLVHSLGKRFGCGAVMTALRREESRPFTLEQAVTLQEVLDEPGIVSGRLVSIPDALPDWPKAPLTAHEVAQVKNGVRLSARGQAGEGARALFCDENGAPVALAETVSEARDIRWAILRGLW</sequence>
<dbReference type="InterPro" id="IPR032819">
    <property type="entry name" value="TruB_C"/>
</dbReference>
<feature type="domain" description="tRNA pseudouridylate synthase B C-terminal" evidence="7">
    <location>
        <begin position="186"/>
        <end position="226"/>
    </location>
</feature>
<evidence type="ECO:0000256" key="3">
    <source>
        <dbReference type="ARBA" id="ARBA00022694"/>
    </source>
</evidence>
<comment type="function">
    <text evidence="5">Responsible for synthesis of pseudouridine from uracil-55 in the psi GC loop of transfer RNAs.</text>
</comment>
<dbReference type="InterPro" id="IPR014780">
    <property type="entry name" value="tRNA_psdUridine_synth_TruB"/>
</dbReference>
<keyword evidence="4 5" id="KW-0413">Isomerase</keyword>
<proteinExistence type="inferred from homology"/>
<dbReference type="PANTHER" id="PTHR13767:SF2">
    <property type="entry name" value="PSEUDOURIDYLATE SYNTHASE TRUB1"/>
    <property type="match status" value="1"/>
</dbReference>